<reference evidence="2 3" key="1">
    <citation type="submission" date="2020-02" db="EMBL/GenBank/DDBJ databases">
        <title>Plant-Promoting Endophytic Bacterium Rhizobium oryzihabitans sp. nov., Isolated from the Root of Rice.</title>
        <authorList>
            <person name="zhao J."/>
            <person name="Zhang G."/>
        </authorList>
    </citation>
    <scope>NUCLEOTIDE SEQUENCE [LARGE SCALE GENOMIC DNA]</scope>
    <source>
        <strain evidence="2 3">M15</strain>
    </source>
</reference>
<evidence type="ECO:0000256" key="1">
    <source>
        <dbReference type="SAM" id="MobiDB-lite"/>
    </source>
</evidence>
<sequence>MVQASFTQQGRPSRRDRADRLTVDLPSGTLTALKVHAAQHEMTIREVVTTLVQKAIQQGQRA</sequence>
<dbReference type="InterPro" id="IPR013321">
    <property type="entry name" value="Arc_rbn_hlx_hlx"/>
</dbReference>
<dbReference type="AlphaFoldDB" id="A0A7L5BNI0"/>
<organism evidence="2 3">
    <name type="scientific">Rhizobium oryzihabitans</name>
    <dbReference type="NCBI Taxonomy" id="2267833"/>
    <lineage>
        <taxon>Bacteria</taxon>
        <taxon>Pseudomonadati</taxon>
        <taxon>Pseudomonadota</taxon>
        <taxon>Alphaproteobacteria</taxon>
        <taxon>Hyphomicrobiales</taxon>
        <taxon>Rhizobiaceae</taxon>
        <taxon>Rhizobium/Agrobacterium group</taxon>
        <taxon>Rhizobium</taxon>
    </lineage>
</organism>
<gene>
    <name evidence="2" type="ORF">G3A56_21100</name>
</gene>
<dbReference type="SUPFAM" id="SSF47598">
    <property type="entry name" value="Ribbon-helix-helix"/>
    <property type="match status" value="1"/>
</dbReference>
<feature type="region of interest" description="Disordered" evidence="1">
    <location>
        <begin position="1"/>
        <end position="20"/>
    </location>
</feature>
<protein>
    <submittedName>
        <fullName evidence="2">Uncharacterized protein</fullName>
    </submittedName>
</protein>
<dbReference type="Proteomes" id="UP000464865">
    <property type="component" value="Chromosome M15-12"/>
</dbReference>
<dbReference type="RefSeq" id="WP_082185291.1">
    <property type="nucleotide sequence ID" value="NZ_CP048635.1"/>
</dbReference>
<evidence type="ECO:0000313" key="2">
    <source>
        <dbReference type="EMBL" id="QIB40381.1"/>
    </source>
</evidence>
<feature type="compositionally biased region" description="Polar residues" evidence="1">
    <location>
        <begin position="1"/>
        <end position="11"/>
    </location>
</feature>
<name>A0A7L5BNI0_9HYPH</name>
<dbReference type="EMBL" id="CP048635">
    <property type="protein sequence ID" value="QIB40381.1"/>
    <property type="molecule type" value="Genomic_DNA"/>
</dbReference>
<dbReference type="GO" id="GO:0006355">
    <property type="term" value="P:regulation of DNA-templated transcription"/>
    <property type="evidence" value="ECO:0007669"/>
    <property type="project" value="InterPro"/>
</dbReference>
<keyword evidence="3" id="KW-1185">Reference proteome</keyword>
<accession>A0A7L5BNI0</accession>
<dbReference type="Gene3D" id="1.10.1220.10">
    <property type="entry name" value="Met repressor-like"/>
    <property type="match status" value="1"/>
</dbReference>
<dbReference type="KEGG" id="roy:G3A56_21100"/>
<dbReference type="InterPro" id="IPR010985">
    <property type="entry name" value="Ribbon_hlx_hlx"/>
</dbReference>
<proteinExistence type="predicted"/>
<evidence type="ECO:0000313" key="3">
    <source>
        <dbReference type="Proteomes" id="UP000464865"/>
    </source>
</evidence>